<organism evidence="11 13">
    <name type="scientific">Auxenochlorella protothecoides</name>
    <name type="common">Green microalga</name>
    <name type="synonym">Chlorella protothecoides</name>
    <dbReference type="NCBI Taxonomy" id="3075"/>
    <lineage>
        <taxon>Eukaryota</taxon>
        <taxon>Viridiplantae</taxon>
        <taxon>Chlorophyta</taxon>
        <taxon>core chlorophytes</taxon>
        <taxon>Trebouxiophyceae</taxon>
        <taxon>Chlorellales</taxon>
        <taxon>Chlorellaceae</taxon>
        <taxon>Auxenochlorella</taxon>
    </lineage>
</organism>
<dbReference type="EMBL" id="GDKF01004420">
    <property type="protein sequence ID" value="JAT74202.1"/>
    <property type="molecule type" value="Transcribed_RNA"/>
</dbReference>
<reference evidence="14" key="3">
    <citation type="journal article" date="2018" name="Algal Res.">
        <title>Characterization of plant carbon substrate utilization by Auxenochlorella protothecoides.</title>
        <authorList>
            <person name="Vogler B.W."/>
            <person name="Starkenburg S.R."/>
            <person name="Sudasinghe N."/>
            <person name="Schambach J.Y."/>
            <person name="Rollin J.A."/>
            <person name="Pattathil S."/>
            <person name="Barry A.N."/>
        </authorList>
    </citation>
    <scope>NUCLEOTIDE SEQUENCE [LARGE SCALE GENOMIC DNA]</scope>
    <source>
        <strain evidence="14">UTEX 25</strain>
    </source>
</reference>
<evidence type="ECO:0000313" key="14">
    <source>
        <dbReference type="Proteomes" id="UP000279271"/>
    </source>
</evidence>
<dbReference type="Gene3D" id="3.40.50.12350">
    <property type="match status" value="1"/>
</dbReference>
<feature type="binding site" evidence="8">
    <location>
        <position position="275"/>
    </location>
    <ligand>
        <name>Mg(2+)</name>
        <dbReference type="ChEBI" id="CHEBI:18420"/>
    </ligand>
</feature>
<reference evidence="11 13" key="1">
    <citation type="journal article" date="2014" name="BMC Genomics">
        <title>Oil accumulation mechanisms of the oleaginous microalga Chlorella protothecoides revealed through its genome, transcriptomes, and proteomes.</title>
        <authorList>
            <person name="Gao C."/>
            <person name="Wang Y."/>
            <person name="Shen Y."/>
            <person name="Yan D."/>
            <person name="He X."/>
            <person name="Dai J."/>
            <person name="Wu Q."/>
        </authorList>
    </citation>
    <scope>NUCLEOTIDE SEQUENCE [LARGE SCALE GENOMIC DNA]</scope>
    <source>
        <strain evidence="11 13">0710</strain>
    </source>
</reference>
<dbReference type="InterPro" id="IPR036412">
    <property type="entry name" value="HAD-like_sf"/>
</dbReference>
<comment type="catalytic activity">
    <reaction evidence="6">
        <text>O-phospho-L-tyrosyl-[protein] + H2O = L-tyrosyl-[protein] + phosphate</text>
        <dbReference type="Rhea" id="RHEA:10684"/>
        <dbReference type="Rhea" id="RHEA-COMP:10136"/>
        <dbReference type="Rhea" id="RHEA-COMP:20101"/>
        <dbReference type="ChEBI" id="CHEBI:15377"/>
        <dbReference type="ChEBI" id="CHEBI:43474"/>
        <dbReference type="ChEBI" id="CHEBI:46858"/>
        <dbReference type="ChEBI" id="CHEBI:61978"/>
        <dbReference type="EC" id="3.1.3.48"/>
    </reaction>
</comment>
<feature type="binding site" evidence="8">
    <location>
        <position position="31"/>
    </location>
    <ligand>
        <name>Mg(2+)</name>
        <dbReference type="ChEBI" id="CHEBI:18420"/>
    </ligand>
</feature>
<dbReference type="GO" id="GO:0045739">
    <property type="term" value="P:positive regulation of DNA repair"/>
    <property type="evidence" value="ECO:0007669"/>
    <property type="project" value="TreeGrafter"/>
</dbReference>
<reference evidence="12" key="5">
    <citation type="submission" date="2018-11" db="EMBL/GenBank/DDBJ databases">
        <title>Characterization of plant carbon substrate utilization by Auxenochlorella protothecoides.</title>
        <authorList>
            <person name="Vogler B.W."/>
            <person name="Starkenburg S.R."/>
            <person name="Sudasinghe N."/>
            <person name="Schambach J.Y."/>
            <person name="Rollin J.A."/>
            <person name="Pattathil S."/>
            <person name="Barry A.N."/>
        </authorList>
    </citation>
    <scope>NUCLEOTIDE SEQUENCE [LARGE SCALE GENOMIC DNA]</scope>
    <source>
        <strain evidence="12">UTEX 25</strain>
    </source>
</reference>
<comment type="similarity">
    <text evidence="1">Belongs to the HAD-like hydrolase superfamily. EYA family.</text>
</comment>
<keyword evidence="8" id="KW-0479">Metal-binding</keyword>
<dbReference type="GeneID" id="23615488"/>
<dbReference type="Proteomes" id="UP000279271">
    <property type="component" value="Unassembled WGS sequence"/>
</dbReference>
<dbReference type="OrthoDB" id="167668at2759"/>
<feature type="region of interest" description="Disordered" evidence="9">
    <location>
        <begin position="1"/>
        <end position="25"/>
    </location>
</feature>
<proteinExistence type="inferred from homology"/>
<evidence type="ECO:0000256" key="9">
    <source>
        <dbReference type="SAM" id="MobiDB-lite"/>
    </source>
</evidence>
<keyword evidence="3" id="KW-0378">Hydrolase</keyword>
<evidence type="ECO:0000256" key="4">
    <source>
        <dbReference type="ARBA" id="ARBA00022842"/>
    </source>
</evidence>
<feature type="active site" description="Nucleophile" evidence="7">
    <location>
        <position position="31"/>
    </location>
</feature>
<evidence type="ECO:0000256" key="6">
    <source>
        <dbReference type="ARBA" id="ARBA00051722"/>
    </source>
</evidence>
<dbReference type="EMBL" id="QOKY01000126">
    <property type="protein sequence ID" value="RMZ57543.1"/>
    <property type="molecule type" value="Genomic_DNA"/>
</dbReference>
<dbReference type="PANTHER" id="PTHR10190:SF16">
    <property type="entry name" value="DEVELOPMENTAL PROTEIN EYES ABSENT"/>
    <property type="match status" value="1"/>
</dbReference>
<keyword evidence="13" id="KW-1185">Reference proteome</keyword>
<dbReference type="KEGG" id="apro:F751_4097"/>
<dbReference type="GO" id="GO:0005634">
    <property type="term" value="C:nucleus"/>
    <property type="evidence" value="ECO:0007669"/>
    <property type="project" value="TreeGrafter"/>
</dbReference>
<dbReference type="AlphaFoldDB" id="A0A087ST79"/>
<evidence type="ECO:0000256" key="1">
    <source>
        <dbReference type="ARBA" id="ARBA00010501"/>
    </source>
</evidence>
<dbReference type="GO" id="GO:0004725">
    <property type="term" value="F:protein tyrosine phosphatase activity"/>
    <property type="evidence" value="ECO:0007669"/>
    <property type="project" value="UniProtKB-EC"/>
</dbReference>
<sequence>MGGGGTESPDSKKARTHAQASPPPPVVLVWDIDETLVIFNSLQNGEWERAHSDSGAGEAQALGSQWSSAVLDLADSHLFYKQLETHGVMSLEDAAAADDGRDLASYDFDGDVVGRIQSCEGPAPASNDPGPCTPPPEAAYRYREAHRRYSLGLLADAALPSSDRLWHATDTLAAGWLTAAQGLLAACLAHLPVLLGAALGTPPHAGVRDHLPQVRHVAVTSSDLLPSLAKLALFRLDRFFAGRDVLSSRVHGKLECFARLRDRFPGSAAFVAIGDGREEEAAAAALGWPFIKVSLGRCTLGRAEKGGVPLTSLTVMEIAGALGI</sequence>
<dbReference type="EC" id="3.1.3.48" evidence="2"/>
<reference evidence="10" key="2">
    <citation type="submission" date="2015-08" db="EMBL/GenBank/DDBJ databases">
        <authorList>
            <person name="Babu N.S."/>
            <person name="Beckwith C.J."/>
            <person name="Beseler K.G."/>
            <person name="Brison A."/>
            <person name="Carone J.V."/>
            <person name="Caskin T.P."/>
            <person name="Diamond M."/>
            <person name="Durham M.E."/>
            <person name="Foxe J.M."/>
            <person name="Go M."/>
            <person name="Henderson B.A."/>
            <person name="Jones I.B."/>
            <person name="McGettigan J.A."/>
            <person name="Micheletti S.J."/>
            <person name="Nasrallah M.E."/>
            <person name="Ortiz D."/>
            <person name="Piller C.R."/>
            <person name="Privatt S.R."/>
            <person name="Schneider S.L."/>
            <person name="Sharp S."/>
            <person name="Smith T.C."/>
            <person name="Stanton J.D."/>
            <person name="Ullery H.E."/>
            <person name="Wilson R.J."/>
            <person name="Serrano M.G."/>
            <person name="Buck G."/>
            <person name="Lee V."/>
            <person name="Wang Y."/>
            <person name="Carvalho R."/>
            <person name="Voegtly L."/>
            <person name="Shi R."/>
            <person name="Duckworth R."/>
            <person name="Johnson A."/>
            <person name="Loviza R."/>
            <person name="Walstead R."/>
            <person name="Shah Z."/>
            <person name="Kiflezghi M."/>
            <person name="Wade K."/>
            <person name="Ball S.L."/>
            <person name="Bradley K.W."/>
            <person name="Asai D.J."/>
            <person name="Bowman C.A."/>
            <person name="Russell D.A."/>
            <person name="Pope W.H."/>
            <person name="Jacobs-Sera D."/>
            <person name="Hendrix R.W."/>
            <person name="Hatfull G.F."/>
        </authorList>
    </citation>
    <scope>NUCLEOTIDE SEQUENCE</scope>
</reference>
<dbReference type="GO" id="GO:0030154">
    <property type="term" value="P:cell differentiation"/>
    <property type="evidence" value="ECO:0007669"/>
    <property type="project" value="TreeGrafter"/>
</dbReference>
<evidence type="ECO:0000313" key="12">
    <source>
        <dbReference type="EMBL" id="RMZ57543.1"/>
    </source>
</evidence>
<dbReference type="GO" id="GO:0046872">
    <property type="term" value="F:metal ion binding"/>
    <property type="evidence" value="ECO:0007669"/>
    <property type="project" value="UniProtKB-KW"/>
</dbReference>
<evidence type="ECO:0000313" key="10">
    <source>
        <dbReference type="EMBL" id="JAT74202.1"/>
    </source>
</evidence>
<evidence type="ECO:0000313" key="11">
    <source>
        <dbReference type="EMBL" id="KFM28933.1"/>
    </source>
</evidence>
<dbReference type="EMBL" id="KL662184">
    <property type="protein sequence ID" value="KFM28933.1"/>
    <property type="molecule type" value="Genomic_DNA"/>
</dbReference>
<evidence type="ECO:0000256" key="8">
    <source>
        <dbReference type="PIRSR" id="PIRSR628472-2"/>
    </source>
</evidence>
<keyword evidence="4 8" id="KW-0460">Magnesium</keyword>
<dbReference type="STRING" id="3075.A0A087ST79"/>
<evidence type="ECO:0000256" key="3">
    <source>
        <dbReference type="ARBA" id="ARBA00022801"/>
    </source>
</evidence>
<protein>
    <recommendedName>
        <fullName evidence="2">protein-tyrosine-phosphatase</fullName>
        <ecNumber evidence="2">3.1.3.48</ecNumber>
    </recommendedName>
</protein>
<accession>A0A087ST79</accession>
<gene>
    <name evidence="12" type="ORF">APUTEX25_001743</name>
    <name evidence="11" type="ORF">F751_4097</name>
    <name evidence="10" type="ORF">g.4928</name>
</gene>
<dbReference type="RefSeq" id="XP_011401982.1">
    <property type="nucleotide sequence ID" value="XM_011403680.1"/>
</dbReference>
<dbReference type="InterPro" id="IPR028472">
    <property type="entry name" value="EYA"/>
</dbReference>
<dbReference type="Proteomes" id="UP000028924">
    <property type="component" value="Unassembled WGS sequence"/>
</dbReference>
<keyword evidence="5" id="KW-0904">Protein phosphatase</keyword>
<evidence type="ECO:0000256" key="7">
    <source>
        <dbReference type="PIRSR" id="PIRSR628472-1"/>
    </source>
</evidence>
<feature type="active site" description="Proton donor" evidence="7">
    <location>
        <position position="33"/>
    </location>
</feature>
<comment type="cofactor">
    <cofactor evidence="8">
        <name>Mg(2+)</name>
        <dbReference type="ChEBI" id="CHEBI:18420"/>
    </cofactor>
    <text evidence="8">Binds 1 Mg(2+) ion per subunit.</text>
</comment>
<dbReference type="InterPro" id="IPR038102">
    <property type="entry name" value="EYA_dom_sf"/>
</dbReference>
<reference evidence="12" key="4">
    <citation type="submission" date="2018-10" db="EMBL/GenBank/DDBJ databases">
        <authorList>
            <person name="Hovde B."/>
            <person name="Zhang X."/>
        </authorList>
    </citation>
    <scope>NUCLEOTIDE SEQUENCE [LARGE SCALE GENOMIC DNA]</scope>
    <source>
        <strain evidence="12">UTEX 25</strain>
    </source>
</reference>
<evidence type="ECO:0000313" key="13">
    <source>
        <dbReference type="Proteomes" id="UP000028924"/>
    </source>
</evidence>
<dbReference type="eggNOG" id="KOG3107">
    <property type="taxonomic scope" value="Eukaryota"/>
</dbReference>
<evidence type="ECO:0000256" key="2">
    <source>
        <dbReference type="ARBA" id="ARBA00013064"/>
    </source>
</evidence>
<dbReference type="PANTHER" id="PTHR10190">
    <property type="entry name" value="EYES ABSENT"/>
    <property type="match status" value="1"/>
</dbReference>
<evidence type="ECO:0000256" key="5">
    <source>
        <dbReference type="ARBA" id="ARBA00022912"/>
    </source>
</evidence>
<feature type="binding site" evidence="8">
    <location>
        <position position="33"/>
    </location>
    <ligand>
        <name>Mg(2+)</name>
        <dbReference type="ChEBI" id="CHEBI:18420"/>
    </ligand>
</feature>
<dbReference type="SUPFAM" id="SSF56784">
    <property type="entry name" value="HAD-like"/>
    <property type="match status" value="1"/>
</dbReference>
<name>A0A087ST79_AUXPR</name>